<keyword evidence="2" id="KW-1185">Reference proteome</keyword>
<dbReference type="EMBL" id="CBTN010000005">
    <property type="protein sequence ID" value="CDH49966.1"/>
    <property type="molecule type" value="Genomic_DNA"/>
</dbReference>
<proteinExistence type="predicted"/>
<accession>A0A068RLY6</accession>
<gene>
    <name evidence="1" type="ORF">LCOR_01690.1</name>
</gene>
<dbReference type="AlphaFoldDB" id="A0A068RLY6"/>
<organism evidence="1 2">
    <name type="scientific">Lichtheimia corymbifera JMRC:FSU:9682</name>
    <dbReference type="NCBI Taxonomy" id="1263082"/>
    <lineage>
        <taxon>Eukaryota</taxon>
        <taxon>Fungi</taxon>
        <taxon>Fungi incertae sedis</taxon>
        <taxon>Mucoromycota</taxon>
        <taxon>Mucoromycotina</taxon>
        <taxon>Mucoromycetes</taxon>
        <taxon>Mucorales</taxon>
        <taxon>Lichtheimiaceae</taxon>
        <taxon>Lichtheimia</taxon>
    </lineage>
</organism>
<dbReference type="VEuPathDB" id="FungiDB:LCOR_01690.1"/>
<dbReference type="OrthoDB" id="2288930at2759"/>
<name>A0A068RLY6_9FUNG</name>
<evidence type="ECO:0000313" key="2">
    <source>
        <dbReference type="Proteomes" id="UP000027586"/>
    </source>
</evidence>
<comment type="caution">
    <text evidence="1">The sequence shown here is derived from an EMBL/GenBank/DDBJ whole genome shotgun (WGS) entry which is preliminary data.</text>
</comment>
<sequence>MHLTDNQLVDYEYRDWVAQTADLDYFSFAQHCRLPERETNAHYGSILGTLIKSPDHNVVRVAKQAKRTFAQRKGKKNDERSQFFAHYTQFWDKDGEEHDSQQQDVGSSEAISRLNQRQIDAVNDLNDIMCSTIVDNAKKMKMTINEAAELVSTLPKPKPSSIMVGDILDWDKATKKILKETSSYKAIKKRLALESTTRSSVFVEYIKQIVDCSPTQHNLQVAIRTSPISPAEYDCHAHAEFRVAEKLMHHFLDLIQAPVKILHERSLERTAACSTTIFLINTLFLSCNDTLKLKWIEVSVEPSGSVKWDGLGLAVGDACPDAVPMVAEFAGGIHTHTQLKKNSDYAKLLLHAKDMVDANSKYSSVHCGKVFCILYHEMSITMDILVNAEDKYVRMTIMEFKLPTTERESFAVLDL</sequence>
<protein>
    <submittedName>
        <fullName evidence="1">Uncharacterized protein</fullName>
    </submittedName>
</protein>
<dbReference type="Proteomes" id="UP000027586">
    <property type="component" value="Unassembled WGS sequence"/>
</dbReference>
<reference evidence="1" key="1">
    <citation type="submission" date="2013-08" db="EMBL/GenBank/DDBJ databases">
        <title>Gene expansion shapes genome architecture in the human pathogen Lichtheimia corymbifera: an evolutionary genomics analysis in the ancient terrestrial Mucorales (Mucoromycotina).</title>
        <authorList>
            <person name="Schwartze V.U."/>
            <person name="Winter S."/>
            <person name="Shelest E."/>
            <person name="Marcet-Houben M."/>
            <person name="Horn F."/>
            <person name="Wehner S."/>
            <person name="Hoffmann K."/>
            <person name="Riege K."/>
            <person name="Sammeth M."/>
            <person name="Nowrousian M."/>
            <person name="Valiante V."/>
            <person name="Linde J."/>
            <person name="Jacobsen I.D."/>
            <person name="Marz M."/>
            <person name="Brakhage A.A."/>
            <person name="Gabaldon T."/>
            <person name="Bocker S."/>
            <person name="Voigt K."/>
        </authorList>
    </citation>
    <scope>NUCLEOTIDE SEQUENCE [LARGE SCALE GENOMIC DNA]</scope>
    <source>
        <strain evidence="1">FSU 9682</strain>
    </source>
</reference>
<evidence type="ECO:0000313" key="1">
    <source>
        <dbReference type="EMBL" id="CDH49966.1"/>
    </source>
</evidence>